<dbReference type="InterPro" id="IPR019537">
    <property type="entry name" value="TMEM65"/>
</dbReference>
<dbReference type="GO" id="GO:0005739">
    <property type="term" value="C:mitochondrion"/>
    <property type="evidence" value="ECO:0007669"/>
    <property type="project" value="TreeGrafter"/>
</dbReference>
<dbReference type="AlphaFoldDB" id="A0A7S1SJ57"/>
<evidence type="ECO:0000256" key="2">
    <source>
        <dbReference type="ARBA" id="ARBA00022692"/>
    </source>
</evidence>
<name>A0A7S1SJ57_9CHLO</name>
<dbReference type="GO" id="GO:0016020">
    <property type="term" value="C:membrane"/>
    <property type="evidence" value="ECO:0007669"/>
    <property type="project" value="UniProtKB-SubCell"/>
</dbReference>
<accession>A0A7S1SJ57</accession>
<proteinExistence type="predicted"/>
<evidence type="ECO:0000256" key="1">
    <source>
        <dbReference type="ARBA" id="ARBA00004141"/>
    </source>
</evidence>
<sequence>MASAAAVPRATRDACLSLARQWRSYNASAPPGVRFLPQSVVLTAAQPAQLAEALAKKMGGDDKERAYTAAALVRRLKPQDRIFLAHALGAGLPQGGETAATPSTSESTGAAAAEGEVPVPSNRALTMLAVSHGIPFVGFGFLDNFIMITAGESIEASFGALFTMSSMCAAGWGNLISDIAGLSLQEVIARHSYHIAKEPDLTPEQEALPITQRARQAGAMIGISVGCIVGMFPLLFFPAVPH</sequence>
<comment type="subcellular location">
    <subcellularLocation>
        <location evidence="1">Membrane</location>
        <topology evidence="1">Multi-pass membrane protein</topology>
    </subcellularLocation>
</comment>
<dbReference type="PANTHER" id="PTHR21706">
    <property type="entry name" value="TRANSMEMBRANE PROTEIN 65"/>
    <property type="match status" value="1"/>
</dbReference>
<reference evidence="6" key="1">
    <citation type="submission" date="2021-01" db="EMBL/GenBank/DDBJ databases">
        <authorList>
            <person name="Corre E."/>
            <person name="Pelletier E."/>
            <person name="Niang G."/>
            <person name="Scheremetjew M."/>
            <person name="Finn R."/>
            <person name="Kale V."/>
            <person name="Holt S."/>
            <person name="Cochrane G."/>
            <person name="Meng A."/>
            <person name="Brown T."/>
            <person name="Cohen L."/>
        </authorList>
    </citation>
    <scope>NUCLEOTIDE SEQUENCE</scope>
    <source>
        <strain evidence="6">PLY429</strain>
    </source>
</reference>
<evidence type="ECO:0000313" key="6">
    <source>
        <dbReference type="EMBL" id="CAD9200391.1"/>
    </source>
</evidence>
<gene>
    <name evidence="6" type="ORF">TCHU04912_LOCUS2624</name>
</gene>
<keyword evidence="2 5" id="KW-0812">Transmembrane</keyword>
<evidence type="ECO:0000256" key="5">
    <source>
        <dbReference type="SAM" id="Phobius"/>
    </source>
</evidence>
<evidence type="ECO:0000256" key="3">
    <source>
        <dbReference type="ARBA" id="ARBA00022989"/>
    </source>
</evidence>
<protein>
    <recommendedName>
        <fullName evidence="7">Transmembrane protein 65</fullName>
    </recommendedName>
</protein>
<dbReference type="EMBL" id="HBGG01005468">
    <property type="protein sequence ID" value="CAD9200391.1"/>
    <property type="molecule type" value="Transcribed_RNA"/>
</dbReference>
<evidence type="ECO:0000256" key="4">
    <source>
        <dbReference type="ARBA" id="ARBA00023136"/>
    </source>
</evidence>
<organism evidence="6">
    <name type="scientific">Tetraselmis chuii</name>
    <dbReference type="NCBI Taxonomy" id="63592"/>
    <lineage>
        <taxon>Eukaryota</taxon>
        <taxon>Viridiplantae</taxon>
        <taxon>Chlorophyta</taxon>
        <taxon>core chlorophytes</taxon>
        <taxon>Chlorodendrophyceae</taxon>
        <taxon>Chlorodendrales</taxon>
        <taxon>Chlorodendraceae</taxon>
        <taxon>Tetraselmis</taxon>
    </lineage>
</organism>
<feature type="transmembrane region" description="Helical" evidence="5">
    <location>
        <begin position="217"/>
        <end position="240"/>
    </location>
</feature>
<dbReference type="Pfam" id="PF10507">
    <property type="entry name" value="TMEM65"/>
    <property type="match status" value="1"/>
</dbReference>
<keyword evidence="3 5" id="KW-1133">Transmembrane helix</keyword>
<dbReference type="PANTHER" id="PTHR21706:SF15">
    <property type="entry name" value="TRANSMEMBRANE PROTEIN 65"/>
    <property type="match status" value="1"/>
</dbReference>
<evidence type="ECO:0008006" key="7">
    <source>
        <dbReference type="Google" id="ProtNLM"/>
    </source>
</evidence>
<keyword evidence="4 5" id="KW-0472">Membrane</keyword>